<dbReference type="Proteomes" id="UP000749559">
    <property type="component" value="Unassembled WGS sequence"/>
</dbReference>
<feature type="compositionally biased region" description="Polar residues" evidence="1">
    <location>
        <begin position="707"/>
        <end position="729"/>
    </location>
</feature>
<comment type="caution">
    <text evidence="2">The sequence shown here is derived from an EMBL/GenBank/DDBJ whole genome shotgun (WGS) entry which is preliminary data.</text>
</comment>
<feature type="compositionally biased region" description="Polar residues" evidence="1">
    <location>
        <begin position="619"/>
        <end position="641"/>
    </location>
</feature>
<dbReference type="OrthoDB" id="6285995at2759"/>
<proteinExistence type="predicted"/>
<feature type="compositionally biased region" description="Basic and acidic residues" evidence="1">
    <location>
        <begin position="594"/>
        <end position="603"/>
    </location>
</feature>
<evidence type="ECO:0000313" key="2">
    <source>
        <dbReference type="EMBL" id="CAH1778773.1"/>
    </source>
</evidence>
<feature type="region of interest" description="Disordered" evidence="1">
    <location>
        <begin position="532"/>
        <end position="570"/>
    </location>
</feature>
<accession>A0A8J1UR79</accession>
<evidence type="ECO:0000256" key="1">
    <source>
        <dbReference type="SAM" id="MobiDB-lite"/>
    </source>
</evidence>
<feature type="compositionally biased region" description="Polar residues" evidence="1">
    <location>
        <begin position="431"/>
        <end position="466"/>
    </location>
</feature>
<dbReference type="InterPro" id="IPR031643">
    <property type="entry name" value="DUF4708"/>
</dbReference>
<feature type="compositionally biased region" description="Polar residues" evidence="1">
    <location>
        <begin position="551"/>
        <end position="566"/>
    </location>
</feature>
<evidence type="ECO:0000313" key="3">
    <source>
        <dbReference type="Proteomes" id="UP000749559"/>
    </source>
</evidence>
<reference evidence="2" key="1">
    <citation type="submission" date="2022-03" db="EMBL/GenBank/DDBJ databases">
        <authorList>
            <person name="Martin C."/>
        </authorList>
    </citation>
    <scope>NUCLEOTIDE SEQUENCE</scope>
</reference>
<feature type="compositionally biased region" description="Polar residues" evidence="1">
    <location>
        <begin position="680"/>
        <end position="699"/>
    </location>
</feature>
<feature type="compositionally biased region" description="Polar residues" evidence="1">
    <location>
        <begin position="378"/>
        <end position="399"/>
    </location>
</feature>
<sequence>MSSKDRLLLFAESPTLTKLWKLTVCLPKDFVCTGVIYKCSPQIIKCRELIFTEPDIIATPDLNYEKKLLIILTQTMYKSGKLQARLNKMGFKVEKPCPVSPADYQSCLNYTMLAKLAPNWNKVGETLINGRNFLCNSDKMNAIHLELTLQHKELFVAITAKTVKLFPAKLEDLDIAIDVRREFTMNKEAIITEDNIHNCWCYVLPSMKRGRVSRILHQLPTDGPFRTYKDLKRHWKNNYGYRLPDSDEGMLYFQIFFGFNGGSYLTYPGCCIRTRNMLTFPRTNPQPIIADFLSDLRSKLPSVCGEKLLFNPKPQYPQATLLEASDAESCKKTLLTELPPHGTAIGYRPTTTTPMAPVFKAKPPLGAQSLPPGNVSTMSHSINTQRPNHGNTPMETSPNIPVGENRPIDSTHHSFNGSKTKITGGIPRPSNFDQQESNPGITNQETPSSSFGQSKTGNVGYQPSQNRLDVTQSEQIKKELSASHSAAQNIQRRLSFGQTHSQQSFNQKAQVLNKIIPVFKNKKKIAAPVFKAKESTSQDTTKRPVFLSKNKPGSSTLPPSHSSGGNTKIPASMQLDYFQTDNGRHIPPKNSVHAKVDASDKTTPKVYTQGTQVAKARVTFSSQHMPQSHQFKTQSQSSKVQLKSHCPSGPSKGFNTHHTPLPGGPLTDPDLNDFEGFSTPGLTTNPGTPSHSYTHSFHGSCTPKLMSFSQQRLHQQGGTTPSQVSHLQS</sequence>
<feature type="compositionally biased region" description="Basic and acidic residues" evidence="1">
    <location>
        <begin position="532"/>
        <end position="542"/>
    </location>
</feature>
<dbReference type="Pfam" id="PF15813">
    <property type="entry name" value="DUF4708"/>
    <property type="match status" value="1"/>
</dbReference>
<name>A0A8J1UR79_OWEFU</name>
<dbReference type="AlphaFoldDB" id="A0A8J1UR79"/>
<feature type="region of interest" description="Disordered" evidence="1">
    <location>
        <begin position="588"/>
        <end position="729"/>
    </location>
</feature>
<feature type="compositionally biased region" description="Low complexity" evidence="1">
    <location>
        <begin position="659"/>
        <end position="669"/>
    </location>
</feature>
<gene>
    <name evidence="2" type="ORF">OFUS_LOCUS5642</name>
</gene>
<dbReference type="PANTHER" id="PTHR28495:SF1">
    <property type="entry name" value="GENE, 17266-RELATED"/>
    <property type="match status" value="1"/>
</dbReference>
<organism evidence="2 3">
    <name type="scientific">Owenia fusiformis</name>
    <name type="common">Polychaete worm</name>
    <dbReference type="NCBI Taxonomy" id="6347"/>
    <lineage>
        <taxon>Eukaryota</taxon>
        <taxon>Metazoa</taxon>
        <taxon>Spiralia</taxon>
        <taxon>Lophotrochozoa</taxon>
        <taxon>Annelida</taxon>
        <taxon>Polychaeta</taxon>
        <taxon>Sedentaria</taxon>
        <taxon>Canalipalpata</taxon>
        <taxon>Sabellida</taxon>
        <taxon>Oweniida</taxon>
        <taxon>Oweniidae</taxon>
        <taxon>Owenia</taxon>
    </lineage>
</organism>
<dbReference type="PANTHER" id="PTHR28495">
    <property type="entry name" value="HYPOTHETICAL PROTEIN LOC100359752"/>
    <property type="match status" value="1"/>
</dbReference>
<keyword evidence="3" id="KW-1185">Reference proteome</keyword>
<protein>
    <submittedName>
        <fullName evidence="2">Uncharacterized protein</fullName>
    </submittedName>
</protein>
<dbReference type="EMBL" id="CAIIXF020000003">
    <property type="protein sequence ID" value="CAH1778773.1"/>
    <property type="molecule type" value="Genomic_DNA"/>
</dbReference>
<feature type="region of interest" description="Disordered" evidence="1">
    <location>
        <begin position="378"/>
        <end position="466"/>
    </location>
</feature>